<gene>
    <name evidence="1" type="ORF">PVAP13_9KG204185</name>
</gene>
<reference evidence="1" key="1">
    <citation type="submission" date="2020-05" db="EMBL/GenBank/DDBJ databases">
        <title>WGS assembly of Panicum virgatum.</title>
        <authorList>
            <person name="Lovell J.T."/>
            <person name="Jenkins J."/>
            <person name="Shu S."/>
            <person name="Juenger T.E."/>
            <person name="Schmutz J."/>
        </authorList>
    </citation>
    <scope>NUCLEOTIDE SEQUENCE</scope>
    <source>
        <strain evidence="1">AP13</strain>
    </source>
</reference>
<comment type="caution">
    <text evidence="1">The sequence shown here is derived from an EMBL/GenBank/DDBJ whole genome shotgun (WGS) entry which is preliminary data.</text>
</comment>
<evidence type="ECO:0000313" key="2">
    <source>
        <dbReference type="Proteomes" id="UP000823388"/>
    </source>
</evidence>
<keyword evidence="2" id="KW-1185">Reference proteome</keyword>
<accession>A0A8T0NFS5</accession>
<proteinExistence type="predicted"/>
<organism evidence="1 2">
    <name type="scientific">Panicum virgatum</name>
    <name type="common">Blackwell switchgrass</name>
    <dbReference type="NCBI Taxonomy" id="38727"/>
    <lineage>
        <taxon>Eukaryota</taxon>
        <taxon>Viridiplantae</taxon>
        <taxon>Streptophyta</taxon>
        <taxon>Embryophyta</taxon>
        <taxon>Tracheophyta</taxon>
        <taxon>Spermatophyta</taxon>
        <taxon>Magnoliopsida</taxon>
        <taxon>Liliopsida</taxon>
        <taxon>Poales</taxon>
        <taxon>Poaceae</taxon>
        <taxon>PACMAD clade</taxon>
        <taxon>Panicoideae</taxon>
        <taxon>Panicodae</taxon>
        <taxon>Paniceae</taxon>
        <taxon>Panicinae</taxon>
        <taxon>Panicum</taxon>
        <taxon>Panicum sect. Hiantes</taxon>
    </lineage>
</organism>
<sequence length="76" mass="8200">MPDIRSYSIQSPPCAVCIVRAIEFVIWPAAGGRTSSDAPPCSGSDLLFATLLSAFRSSRECKYPMARLVTFVSEAT</sequence>
<evidence type="ECO:0000313" key="1">
    <source>
        <dbReference type="EMBL" id="KAG2548871.1"/>
    </source>
</evidence>
<protein>
    <submittedName>
        <fullName evidence="1">Uncharacterized protein</fullName>
    </submittedName>
</protein>
<dbReference type="Proteomes" id="UP000823388">
    <property type="component" value="Chromosome 9K"/>
</dbReference>
<dbReference type="AlphaFoldDB" id="A0A8T0NFS5"/>
<dbReference type="EMBL" id="CM029053">
    <property type="protein sequence ID" value="KAG2548871.1"/>
    <property type="molecule type" value="Genomic_DNA"/>
</dbReference>
<name>A0A8T0NFS5_PANVG</name>